<gene>
    <name evidence="1" type="ORF">DWU99_08780</name>
</gene>
<accession>A0A370XBD6</accession>
<reference evidence="1 2" key="1">
    <citation type="submission" date="2018-07" db="EMBL/GenBank/DDBJ databases">
        <title>Dyella monticola sp. nov. and Dyella psychrodurans sp. nov. isolated from monsoon evergreen broad-leaved forest soil of Dinghu Mountain, China.</title>
        <authorList>
            <person name="Gao Z."/>
            <person name="Qiu L."/>
        </authorList>
    </citation>
    <scope>NUCLEOTIDE SEQUENCE [LARGE SCALE GENOMIC DNA]</scope>
    <source>
        <strain evidence="1 2">4MSK11</strain>
    </source>
</reference>
<name>A0A370XBD6_9GAMM</name>
<organism evidence="1 2">
    <name type="scientific">Dyella psychrodurans</name>
    <dbReference type="NCBI Taxonomy" id="1927960"/>
    <lineage>
        <taxon>Bacteria</taxon>
        <taxon>Pseudomonadati</taxon>
        <taxon>Pseudomonadota</taxon>
        <taxon>Gammaproteobacteria</taxon>
        <taxon>Lysobacterales</taxon>
        <taxon>Rhodanobacteraceae</taxon>
        <taxon>Dyella</taxon>
    </lineage>
</organism>
<keyword evidence="2" id="KW-1185">Reference proteome</keyword>
<dbReference type="InterPro" id="IPR039366">
    <property type="entry name" value="Pilotin"/>
</dbReference>
<proteinExistence type="predicted"/>
<dbReference type="Pfam" id="PF09619">
    <property type="entry name" value="YscW"/>
    <property type="match status" value="1"/>
</dbReference>
<comment type="caution">
    <text evidence="1">The sequence shown here is derived from an EMBL/GenBank/DDBJ whole genome shotgun (WGS) entry which is preliminary data.</text>
</comment>
<dbReference type="InterPro" id="IPR053196">
    <property type="entry name" value="Lipoprotein_YbaY-like"/>
</dbReference>
<evidence type="ECO:0000313" key="2">
    <source>
        <dbReference type="Proteomes" id="UP000255334"/>
    </source>
</evidence>
<dbReference type="AlphaFoldDB" id="A0A370XBD6"/>
<dbReference type="PANTHER" id="PTHR38013">
    <property type="entry name" value="GLYCOPROTEIN/POLYSACCHARIDE METABOLISM"/>
    <property type="match status" value="1"/>
</dbReference>
<dbReference type="PROSITE" id="PS51257">
    <property type="entry name" value="PROKAR_LIPOPROTEIN"/>
    <property type="match status" value="1"/>
</dbReference>
<evidence type="ECO:0000313" key="1">
    <source>
        <dbReference type="EMBL" id="RDS85587.1"/>
    </source>
</evidence>
<dbReference type="PANTHER" id="PTHR38013:SF1">
    <property type="entry name" value="GLYCOPROTEIN_POLYSACCHARIDE METABOLISM"/>
    <property type="match status" value="1"/>
</dbReference>
<protein>
    <recommendedName>
        <fullName evidence="3">Lipoprotein</fullName>
    </recommendedName>
</protein>
<sequence>MVLRIPMNMRRALLLIGVLALAACGWMPHFGKEKAPPQQQVLMKSLIGEVEYSLAQPLPPDAHLEVVLSDVSRQDALPRVIAKDRISPVGASPVTFVLSYEPKDLGDGTDFAVSAHIMQGGQLLAFNDTRISVLGRSGNDGPVHIVLAAAH</sequence>
<dbReference type="EMBL" id="QRBF01000002">
    <property type="protein sequence ID" value="RDS85587.1"/>
    <property type="molecule type" value="Genomic_DNA"/>
</dbReference>
<dbReference type="Proteomes" id="UP000255334">
    <property type="component" value="Unassembled WGS sequence"/>
</dbReference>
<evidence type="ECO:0008006" key="3">
    <source>
        <dbReference type="Google" id="ProtNLM"/>
    </source>
</evidence>